<keyword evidence="4" id="KW-1185">Reference proteome</keyword>
<dbReference type="Gene3D" id="3.30.830.10">
    <property type="entry name" value="Metalloenzyme, LuxS/M16 peptidase-like"/>
    <property type="match status" value="4"/>
</dbReference>
<dbReference type="SUPFAM" id="SSF63411">
    <property type="entry name" value="LuxS/MPP-like metallohydrolase"/>
    <property type="match status" value="3"/>
</dbReference>
<dbReference type="FunFam" id="3.30.830.10:FF:000015">
    <property type="entry name" value="Putative zinc metalloprotease"/>
    <property type="match status" value="1"/>
</dbReference>
<feature type="domain" description="Peptidase M16 C-terminal" evidence="3">
    <location>
        <begin position="773"/>
        <end position="869"/>
    </location>
</feature>
<dbReference type="Pfam" id="PF05193">
    <property type="entry name" value="Peptidase_M16_C"/>
    <property type="match status" value="2"/>
</dbReference>
<evidence type="ECO:0000256" key="1">
    <source>
        <dbReference type="SAM" id="MobiDB-lite"/>
    </source>
</evidence>
<dbReference type="PANTHER" id="PTHR43016:SF16">
    <property type="entry name" value="METALLOPROTEASE, PUTATIVE (AFU_ORTHOLOGUE AFUA_4G07610)-RELATED"/>
    <property type="match status" value="1"/>
</dbReference>
<organism evidence="4 5">
    <name type="scientific">Mesorhabditis belari</name>
    <dbReference type="NCBI Taxonomy" id="2138241"/>
    <lineage>
        <taxon>Eukaryota</taxon>
        <taxon>Metazoa</taxon>
        <taxon>Ecdysozoa</taxon>
        <taxon>Nematoda</taxon>
        <taxon>Chromadorea</taxon>
        <taxon>Rhabditida</taxon>
        <taxon>Rhabditina</taxon>
        <taxon>Rhabditomorpha</taxon>
        <taxon>Rhabditoidea</taxon>
        <taxon>Rhabditidae</taxon>
        <taxon>Mesorhabditinae</taxon>
        <taxon>Mesorhabditis</taxon>
    </lineage>
</organism>
<dbReference type="AlphaFoldDB" id="A0AAF3EQ97"/>
<name>A0AAF3EQ97_9BILA</name>
<evidence type="ECO:0000313" key="5">
    <source>
        <dbReference type="WBParaSite" id="MBELARI_LOCUS16154.1"/>
    </source>
</evidence>
<sequence length="966" mass="109179">MSIKNWTRTIFKFNDLVEVSLYRSSRTRLQVAVGNVPGPMVKGVISFVTEADNNDGLPHTLEHLVFMGSKKYPYKGVLDIIANRCLASGTNAWTDQDHTAYTLSTVGSEGFFKVLPIYLNHLLDPSLTNEQFLTEVHHINGQGEDGGVVYSEMQDHESEMETIVHVKAQRLLYPENNPYGVNTGGELKYLRETCSIDKCRDYHKKFYHLQNMLVSVAGTFEHERLLEIMSQIEESYLEKIPSAFAQPFSFTLPPIAQNQEVYIPCPADDPTRGIVEIHWFGPNSDEHEVVTALHILFDYMENTAVSPLQKDFVLISDPFASNATFSVNEQKSCVITLSFQNVPSNKIREVAKKFFDKTYNDHLVDDAFDLPRMNDIIEQHILSTLAKAENKPHDAIFGHLIGHQLYGENRDDLLLKRLDEIATLRRLKKEDASFWVNLWKKHLSQPYVLVGGLPDEKLVDEIADKETQRIDEQKKKLGSDGLKQKEKDLNDATKKNTESKPPQVLLDELIVQQLEKFARFKIDSLEVSKETQKGDLEKFPLATMLHLTESKFFQMYLLLDTLKLSDEQKKWLMLFTELMFDSPAYVDGQLWSAEDVAKMFTKDLVDSARFSNLAKWGEIFTKGIHYDAKRIKMIAQRLASLARESKRDGVEVASSLIASLCYEKGSTTSLYDTIVLEKFHERVVELCDSNPDLVASKLSELRSVLLDGGVNIHLVGDTSTLKTPNLPIWESFKKDNASFFKVPMGESVICGKQPEERNVVIGVGGSESSFIYQTAVTGVDWLSPELVPIMLLTQYLSQTEGPLWRAVRGDGLAYGANIYTKPDRKTVTLSLYRCADPVKAYERTKEVVEGAIAAGKLDKNEFEAAKRSLIFELIQKEDGISNSARERILGQFRGTGDAKFINDLCAKIWDASVKDVLDIGGPIISKLFKDYSRAVTIHPSKVKNIRKHFGNIVERPISSLSVKPDF</sequence>
<evidence type="ECO:0000259" key="2">
    <source>
        <dbReference type="Pfam" id="PF00675"/>
    </source>
</evidence>
<feature type="domain" description="Peptidase M16 N-terminal" evidence="2">
    <location>
        <begin position="49"/>
        <end position="139"/>
    </location>
</feature>
<evidence type="ECO:0000259" key="3">
    <source>
        <dbReference type="Pfam" id="PF05193"/>
    </source>
</evidence>
<evidence type="ECO:0000313" key="4">
    <source>
        <dbReference type="Proteomes" id="UP000887575"/>
    </source>
</evidence>
<feature type="domain" description="Peptidase M16 C-terminal" evidence="3">
    <location>
        <begin position="195"/>
        <end position="356"/>
    </location>
</feature>
<reference evidence="5" key="1">
    <citation type="submission" date="2024-02" db="UniProtKB">
        <authorList>
            <consortium name="WormBaseParasite"/>
        </authorList>
    </citation>
    <scope>IDENTIFICATION</scope>
</reference>
<dbReference type="PANTHER" id="PTHR43016">
    <property type="entry name" value="PRESEQUENCE PROTEASE"/>
    <property type="match status" value="1"/>
</dbReference>
<accession>A0AAF3EQ97</accession>
<dbReference type="Pfam" id="PF00675">
    <property type="entry name" value="Peptidase_M16"/>
    <property type="match status" value="1"/>
</dbReference>
<dbReference type="InterPro" id="IPR011765">
    <property type="entry name" value="Pept_M16_N"/>
</dbReference>
<dbReference type="InterPro" id="IPR011249">
    <property type="entry name" value="Metalloenz_LuxS/M16"/>
</dbReference>
<dbReference type="FunFam" id="3.30.830.10:FF:000031">
    <property type="entry name" value="Putative zinc metalloprotease"/>
    <property type="match status" value="1"/>
</dbReference>
<protein>
    <submittedName>
        <fullName evidence="5">Uncharacterized protein</fullName>
    </submittedName>
</protein>
<feature type="compositionally biased region" description="Basic and acidic residues" evidence="1">
    <location>
        <begin position="473"/>
        <end position="498"/>
    </location>
</feature>
<feature type="region of interest" description="Disordered" evidence="1">
    <location>
        <begin position="473"/>
        <end position="499"/>
    </location>
</feature>
<dbReference type="InterPro" id="IPR007863">
    <property type="entry name" value="Peptidase_M16_C"/>
</dbReference>
<proteinExistence type="predicted"/>
<dbReference type="GO" id="GO:0046872">
    <property type="term" value="F:metal ion binding"/>
    <property type="evidence" value="ECO:0007669"/>
    <property type="project" value="InterPro"/>
</dbReference>
<dbReference type="WBParaSite" id="MBELARI_LOCUS16154.1">
    <property type="protein sequence ID" value="MBELARI_LOCUS16154.1"/>
    <property type="gene ID" value="MBELARI_LOCUS16154"/>
</dbReference>
<dbReference type="Proteomes" id="UP000887575">
    <property type="component" value="Unassembled WGS sequence"/>
</dbReference>